<dbReference type="Proteomes" id="UP001232156">
    <property type="component" value="Unassembled WGS sequence"/>
</dbReference>
<dbReference type="InterPro" id="IPR002347">
    <property type="entry name" value="SDR_fam"/>
</dbReference>
<dbReference type="PRINTS" id="PR00081">
    <property type="entry name" value="GDHRDH"/>
</dbReference>
<reference evidence="2 3" key="1">
    <citation type="submission" date="2023-08" db="EMBL/GenBank/DDBJ databases">
        <title>Alcaligenaceae gen. nov., a novel taxon isolated from the sludge of Yixing Pesticide Factory.</title>
        <authorList>
            <person name="Ruan L."/>
        </authorList>
    </citation>
    <scope>NUCLEOTIDE SEQUENCE [LARGE SCALE GENOMIC DNA]</scope>
    <source>
        <strain evidence="2 3">LG-2</strain>
    </source>
</reference>
<dbReference type="GO" id="GO:0047936">
    <property type="term" value="F:glucose 1-dehydrogenase [NAD(P)+] activity"/>
    <property type="evidence" value="ECO:0007669"/>
    <property type="project" value="UniProtKB-EC"/>
</dbReference>
<evidence type="ECO:0000256" key="1">
    <source>
        <dbReference type="ARBA" id="ARBA00006484"/>
    </source>
</evidence>
<dbReference type="Gene3D" id="3.40.50.720">
    <property type="entry name" value="NAD(P)-binding Rossmann-like Domain"/>
    <property type="match status" value="1"/>
</dbReference>
<protein>
    <submittedName>
        <fullName evidence="2">Glucose 1-dehydrogenase</fullName>
        <ecNumber evidence="2">1.1.1.47</ecNumber>
    </submittedName>
</protein>
<dbReference type="EC" id="1.1.1.47" evidence="2"/>
<gene>
    <name evidence="2" type="ORF">Q8947_14335</name>
</gene>
<dbReference type="PROSITE" id="PS00061">
    <property type="entry name" value="ADH_SHORT"/>
    <property type="match status" value="1"/>
</dbReference>
<sequence length="272" mass="28820">MTKLDDSANRAMQDDISAESVRRLCDLSGKTAYITGGGGGLGSAIAWGFAHAGADIVLLDKQAEAIEELAGLMSTQTRRKVIALPVDIAQEESVEAALQTARQAVGECDVLVNGAGHNIRKPLVDFSVDEFNSLYAVHVQGAFLTCRTVGARMRERRSGSIINITSITAHVGIENVSAYASAKGALLQMTKTLALEMAPWNVRVNAISPGYIETPLTLQHAPEVRERVARDTPMGRMGRPSEIIGPALFLASESASFVTGASLVVDGGWTAV</sequence>
<keyword evidence="2" id="KW-0560">Oxidoreductase</keyword>
<dbReference type="NCBIfam" id="NF005559">
    <property type="entry name" value="PRK07231.1"/>
    <property type="match status" value="1"/>
</dbReference>
<dbReference type="PRINTS" id="PR00080">
    <property type="entry name" value="SDRFAMILY"/>
</dbReference>
<dbReference type="RefSeq" id="WP_347287691.1">
    <property type="nucleotide sequence ID" value="NZ_JAUZQE010000058.1"/>
</dbReference>
<dbReference type="InterPro" id="IPR020904">
    <property type="entry name" value="Sc_DH/Rdtase_CS"/>
</dbReference>
<proteinExistence type="inferred from homology"/>
<evidence type="ECO:0000313" key="3">
    <source>
        <dbReference type="Proteomes" id="UP001232156"/>
    </source>
</evidence>
<organism evidence="2 3">
    <name type="scientific">Yanghanlia caeni</name>
    <dbReference type="NCBI Taxonomy" id="3064283"/>
    <lineage>
        <taxon>Bacteria</taxon>
        <taxon>Pseudomonadati</taxon>
        <taxon>Pseudomonadota</taxon>
        <taxon>Betaproteobacteria</taxon>
        <taxon>Burkholderiales</taxon>
        <taxon>Alcaligenaceae</taxon>
        <taxon>Yanghanlia</taxon>
    </lineage>
</organism>
<dbReference type="SUPFAM" id="SSF51735">
    <property type="entry name" value="NAD(P)-binding Rossmann-fold domains"/>
    <property type="match status" value="1"/>
</dbReference>
<dbReference type="Pfam" id="PF13561">
    <property type="entry name" value="adh_short_C2"/>
    <property type="match status" value="1"/>
</dbReference>
<accession>A0ABU1D9N4</accession>
<comment type="caution">
    <text evidence="2">The sequence shown here is derived from an EMBL/GenBank/DDBJ whole genome shotgun (WGS) entry which is preliminary data.</text>
</comment>
<dbReference type="InterPro" id="IPR036291">
    <property type="entry name" value="NAD(P)-bd_dom_sf"/>
</dbReference>
<keyword evidence="3" id="KW-1185">Reference proteome</keyword>
<dbReference type="EMBL" id="JAUZQE010000058">
    <property type="protein sequence ID" value="MDR4127153.1"/>
    <property type="molecule type" value="Genomic_DNA"/>
</dbReference>
<name>A0ABU1D9N4_9BURK</name>
<evidence type="ECO:0000313" key="2">
    <source>
        <dbReference type="EMBL" id="MDR4127153.1"/>
    </source>
</evidence>
<dbReference type="PANTHER" id="PTHR42760">
    <property type="entry name" value="SHORT-CHAIN DEHYDROGENASES/REDUCTASES FAMILY MEMBER"/>
    <property type="match status" value="1"/>
</dbReference>
<comment type="similarity">
    <text evidence="1">Belongs to the short-chain dehydrogenases/reductases (SDR) family.</text>
</comment>